<evidence type="ECO:0000313" key="4">
    <source>
        <dbReference type="Proteomes" id="UP000078542"/>
    </source>
</evidence>
<feature type="domain" description="Integrase zinc-binding" evidence="1">
    <location>
        <begin position="61"/>
        <end position="111"/>
    </location>
</feature>
<dbReference type="GO" id="GO:0003676">
    <property type="term" value="F:nucleic acid binding"/>
    <property type="evidence" value="ECO:0007669"/>
    <property type="project" value="InterPro"/>
</dbReference>
<dbReference type="STRING" id="456900.A0A151K1X4"/>
<evidence type="ECO:0000259" key="2">
    <source>
        <dbReference type="Pfam" id="PF18701"/>
    </source>
</evidence>
<keyword evidence="4" id="KW-1185">Reference proteome</keyword>
<feature type="domain" description="DUF5641" evidence="2">
    <location>
        <begin position="177"/>
        <end position="263"/>
    </location>
</feature>
<dbReference type="Proteomes" id="UP000078542">
    <property type="component" value="Unassembled WGS sequence"/>
</dbReference>
<feature type="non-terminal residue" evidence="3">
    <location>
        <position position="1"/>
    </location>
</feature>
<dbReference type="AlphaFoldDB" id="A0A151K1X4"/>
<evidence type="ECO:0000313" key="3">
    <source>
        <dbReference type="EMBL" id="KYN50077.1"/>
    </source>
</evidence>
<dbReference type="InterPro" id="IPR036397">
    <property type="entry name" value="RNaseH_sf"/>
</dbReference>
<evidence type="ECO:0008006" key="5">
    <source>
        <dbReference type="Google" id="ProtNLM"/>
    </source>
</evidence>
<dbReference type="Pfam" id="PF17921">
    <property type="entry name" value="Integrase_H2C2"/>
    <property type="match status" value="1"/>
</dbReference>
<dbReference type="InterPro" id="IPR012337">
    <property type="entry name" value="RNaseH-like_sf"/>
</dbReference>
<dbReference type="PANTHER" id="PTHR47331">
    <property type="entry name" value="PHD-TYPE DOMAIN-CONTAINING PROTEIN"/>
    <property type="match status" value="1"/>
</dbReference>
<name>A0A151K1X4_9HYME</name>
<dbReference type="Gene3D" id="3.30.420.10">
    <property type="entry name" value="Ribonuclease H-like superfamily/Ribonuclease H"/>
    <property type="match status" value="1"/>
</dbReference>
<sequence length="267" mass="30653">FPGEIEALKSNRVISKTNIAALSPFLDQSGLIRIGGRIRRAELTFSQKHPILLPNRCHLTDCIIREIHNNNHHTGIQATLNILRQRFWLLDGRNQVRKVIRTCTRCSRFNAKAVEYKMGDLPPVRVRQAIPFSNTGVDFCGPFFIKEKKHRFIAALRRFIARRGLPQHIFSDNGTNFVRQDFWARWHKEYLNELQKRIKWVKNGPKIEVGTIVTIKDKNLPCMQWALGRILQVHPGEDGVVRVATVQTAAGVIKRSTSLLCPLPLKQ</sequence>
<dbReference type="Pfam" id="PF18701">
    <property type="entry name" value="DUF5641"/>
    <property type="match status" value="1"/>
</dbReference>
<gene>
    <name evidence="3" type="ORF">ALC62_00105</name>
</gene>
<proteinExistence type="predicted"/>
<organism evidence="3 4">
    <name type="scientific">Cyphomyrmex costatus</name>
    <dbReference type="NCBI Taxonomy" id="456900"/>
    <lineage>
        <taxon>Eukaryota</taxon>
        <taxon>Metazoa</taxon>
        <taxon>Ecdysozoa</taxon>
        <taxon>Arthropoda</taxon>
        <taxon>Hexapoda</taxon>
        <taxon>Insecta</taxon>
        <taxon>Pterygota</taxon>
        <taxon>Neoptera</taxon>
        <taxon>Endopterygota</taxon>
        <taxon>Hymenoptera</taxon>
        <taxon>Apocrita</taxon>
        <taxon>Aculeata</taxon>
        <taxon>Formicoidea</taxon>
        <taxon>Formicidae</taxon>
        <taxon>Myrmicinae</taxon>
        <taxon>Cyphomyrmex</taxon>
    </lineage>
</organism>
<evidence type="ECO:0000259" key="1">
    <source>
        <dbReference type="Pfam" id="PF17921"/>
    </source>
</evidence>
<protein>
    <recommendedName>
        <fullName evidence="5">Pro-Pol polyprotein</fullName>
    </recommendedName>
</protein>
<dbReference type="Gene3D" id="1.10.340.70">
    <property type="match status" value="1"/>
</dbReference>
<dbReference type="EMBL" id="LKEX01009375">
    <property type="protein sequence ID" value="KYN50077.1"/>
    <property type="molecule type" value="Genomic_DNA"/>
</dbReference>
<dbReference type="InterPro" id="IPR041588">
    <property type="entry name" value="Integrase_H2C2"/>
</dbReference>
<comment type="caution">
    <text evidence="3">The sequence shown here is derived from an EMBL/GenBank/DDBJ whole genome shotgun (WGS) entry which is preliminary data.</text>
</comment>
<reference evidence="3 4" key="1">
    <citation type="submission" date="2016-03" db="EMBL/GenBank/DDBJ databases">
        <title>Cyphomyrmex costatus WGS genome.</title>
        <authorList>
            <person name="Nygaard S."/>
            <person name="Hu H."/>
            <person name="Boomsma J."/>
            <person name="Zhang G."/>
        </authorList>
    </citation>
    <scope>NUCLEOTIDE SEQUENCE [LARGE SCALE GENOMIC DNA]</scope>
    <source>
        <strain evidence="3">MS0001</strain>
        <tissue evidence="3">Whole body</tissue>
    </source>
</reference>
<accession>A0A151K1X4</accession>
<dbReference type="SUPFAM" id="SSF53098">
    <property type="entry name" value="Ribonuclease H-like"/>
    <property type="match status" value="1"/>
</dbReference>
<dbReference type="InterPro" id="IPR040676">
    <property type="entry name" value="DUF5641"/>
</dbReference>